<dbReference type="Pfam" id="PF17780">
    <property type="entry name" value="OCRE"/>
    <property type="match status" value="1"/>
</dbReference>
<feature type="domain" description="OCRE" evidence="3">
    <location>
        <begin position="189"/>
        <end position="226"/>
    </location>
</feature>
<dbReference type="InterPro" id="IPR041591">
    <property type="entry name" value="OCRE"/>
</dbReference>
<feature type="compositionally biased region" description="Polar residues" evidence="1">
    <location>
        <begin position="88"/>
        <end position="104"/>
    </location>
</feature>
<feature type="transmembrane region" description="Helical" evidence="2">
    <location>
        <begin position="132"/>
        <end position="153"/>
    </location>
</feature>
<dbReference type="EMBL" id="NBSK02000004">
    <property type="protein sequence ID" value="KAJ0213164.1"/>
    <property type="molecule type" value="Genomic_DNA"/>
</dbReference>
<dbReference type="InterPro" id="IPR039905">
    <property type="entry name" value="CD2BP2/Lin1"/>
</dbReference>
<accession>A0A9R1VX59</accession>
<protein>
    <recommendedName>
        <fullName evidence="3">OCRE domain-containing protein</fullName>
    </recommendedName>
</protein>
<name>A0A9R1VX59_LACSA</name>
<feature type="transmembrane region" description="Helical" evidence="2">
    <location>
        <begin position="174"/>
        <end position="192"/>
    </location>
</feature>
<gene>
    <name evidence="4" type="ORF">LSAT_V11C400214260</name>
</gene>
<evidence type="ECO:0000256" key="2">
    <source>
        <dbReference type="SAM" id="Phobius"/>
    </source>
</evidence>
<keyword evidence="2" id="KW-0812">Transmembrane</keyword>
<dbReference type="AlphaFoldDB" id="A0A9R1VX59"/>
<evidence type="ECO:0000256" key="1">
    <source>
        <dbReference type="SAM" id="MobiDB-lite"/>
    </source>
</evidence>
<evidence type="ECO:0000259" key="3">
    <source>
        <dbReference type="Pfam" id="PF17780"/>
    </source>
</evidence>
<proteinExistence type="predicted"/>
<feature type="compositionally biased region" description="Low complexity" evidence="1">
    <location>
        <begin position="75"/>
        <end position="87"/>
    </location>
</feature>
<evidence type="ECO:0000313" key="4">
    <source>
        <dbReference type="EMBL" id="KAJ0213164.1"/>
    </source>
</evidence>
<keyword evidence="5" id="KW-1185">Reference proteome</keyword>
<dbReference type="PANTHER" id="PTHR13138:SF3">
    <property type="entry name" value="CD2 ANTIGEN CYTOPLASMIC TAIL-BINDING PROTEIN 2"/>
    <property type="match status" value="1"/>
</dbReference>
<organism evidence="4 5">
    <name type="scientific">Lactuca sativa</name>
    <name type="common">Garden lettuce</name>
    <dbReference type="NCBI Taxonomy" id="4236"/>
    <lineage>
        <taxon>Eukaryota</taxon>
        <taxon>Viridiplantae</taxon>
        <taxon>Streptophyta</taxon>
        <taxon>Embryophyta</taxon>
        <taxon>Tracheophyta</taxon>
        <taxon>Spermatophyta</taxon>
        <taxon>Magnoliopsida</taxon>
        <taxon>eudicotyledons</taxon>
        <taxon>Gunneridae</taxon>
        <taxon>Pentapetalae</taxon>
        <taxon>asterids</taxon>
        <taxon>campanulids</taxon>
        <taxon>Asterales</taxon>
        <taxon>Asteraceae</taxon>
        <taxon>Cichorioideae</taxon>
        <taxon>Cichorieae</taxon>
        <taxon>Lactucinae</taxon>
        <taxon>Lactuca</taxon>
    </lineage>
</organism>
<sequence>MKKTSIIFFFRLKGSSNRKEKMSTETKIVFDQLTEDAMKLMEDGDYNLYDEKQEVFQREAEGFESLARARGKGTSSSSGNKQPNSSGMSDSSLNGIPSTYNTANNEDDSFDMFAEDDDKSTVDPSAGKQTCIFSYFSFRWFITILPLSLALDLHKTIVYLMSPQDLYLVKKKHHLIVSVFLLFNIFYSYYYSSSLGYYYDPSSGLYCSAASGQRCSCNQETGAYEELPIGEGNGNGIAT</sequence>
<dbReference type="Proteomes" id="UP000235145">
    <property type="component" value="Unassembled WGS sequence"/>
</dbReference>
<dbReference type="PANTHER" id="PTHR13138">
    <property type="entry name" value="PROTEIN LIN1"/>
    <property type="match status" value="1"/>
</dbReference>
<comment type="caution">
    <text evidence="4">The sequence shown here is derived from an EMBL/GenBank/DDBJ whole genome shotgun (WGS) entry which is preliminary data.</text>
</comment>
<reference evidence="4 5" key="1">
    <citation type="journal article" date="2017" name="Nat. Commun.">
        <title>Genome assembly with in vitro proximity ligation data and whole-genome triplication in lettuce.</title>
        <authorList>
            <person name="Reyes-Chin-Wo S."/>
            <person name="Wang Z."/>
            <person name="Yang X."/>
            <person name="Kozik A."/>
            <person name="Arikit S."/>
            <person name="Song C."/>
            <person name="Xia L."/>
            <person name="Froenicke L."/>
            <person name="Lavelle D.O."/>
            <person name="Truco M.J."/>
            <person name="Xia R."/>
            <person name="Zhu S."/>
            <person name="Xu C."/>
            <person name="Xu H."/>
            <person name="Xu X."/>
            <person name="Cox K."/>
            <person name="Korf I."/>
            <person name="Meyers B.C."/>
            <person name="Michelmore R.W."/>
        </authorList>
    </citation>
    <scope>NUCLEOTIDE SEQUENCE [LARGE SCALE GENOMIC DNA]</scope>
    <source>
        <strain evidence="5">cv. Salinas</strain>
        <tissue evidence="4">Seedlings</tissue>
    </source>
</reference>
<feature type="region of interest" description="Disordered" evidence="1">
    <location>
        <begin position="67"/>
        <end position="108"/>
    </location>
</feature>
<dbReference type="GO" id="GO:0005682">
    <property type="term" value="C:U5 snRNP"/>
    <property type="evidence" value="ECO:0000318"/>
    <property type="project" value="GO_Central"/>
</dbReference>
<keyword evidence="2" id="KW-1133">Transmembrane helix</keyword>
<keyword evidence="2" id="KW-0472">Membrane</keyword>
<evidence type="ECO:0000313" key="5">
    <source>
        <dbReference type="Proteomes" id="UP000235145"/>
    </source>
</evidence>